<name>A0A914VHH4_9BILA</name>
<keyword evidence="4 5" id="KW-0472">Membrane</keyword>
<evidence type="ECO:0000259" key="6">
    <source>
        <dbReference type="PROSITE" id="PS50262"/>
    </source>
</evidence>
<evidence type="ECO:0000256" key="3">
    <source>
        <dbReference type="ARBA" id="ARBA00022989"/>
    </source>
</evidence>
<evidence type="ECO:0000256" key="5">
    <source>
        <dbReference type="SAM" id="Phobius"/>
    </source>
</evidence>
<reference evidence="8" key="1">
    <citation type="submission" date="2022-11" db="UniProtKB">
        <authorList>
            <consortium name="WormBaseParasite"/>
        </authorList>
    </citation>
    <scope>IDENTIFICATION</scope>
</reference>
<comment type="subcellular location">
    <subcellularLocation>
        <location evidence="1">Membrane</location>
    </subcellularLocation>
</comment>
<keyword evidence="3 5" id="KW-1133">Transmembrane helix</keyword>
<dbReference type="GO" id="GO:0016020">
    <property type="term" value="C:membrane"/>
    <property type="evidence" value="ECO:0007669"/>
    <property type="project" value="UniProtKB-SubCell"/>
</dbReference>
<evidence type="ECO:0000313" key="8">
    <source>
        <dbReference type="WBParaSite" id="PSAMB.scaffold199size66745.g3257.t1"/>
    </source>
</evidence>
<dbReference type="AlphaFoldDB" id="A0A914VHH4"/>
<dbReference type="Gene3D" id="1.20.1070.10">
    <property type="entry name" value="Rhodopsin 7-helix transmembrane proteins"/>
    <property type="match status" value="1"/>
</dbReference>
<protein>
    <submittedName>
        <fullName evidence="8">G-protein coupled receptors family 1 profile domain-containing protein</fullName>
    </submittedName>
</protein>
<dbReference type="SUPFAM" id="SSF81321">
    <property type="entry name" value="Family A G protein-coupled receptor-like"/>
    <property type="match status" value="1"/>
</dbReference>
<evidence type="ECO:0000313" key="7">
    <source>
        <dbReference type="Proteomes" id="UP000887566"/>
    </source>
</evidence>
<organism evidence="7 8">
    <name type="scientific">Plectus sambesii</name>
    <dbReference type="NCBI Taxonomy" id="2011161"/>
    <lineage>
        <taxon>Eukaryota</taxon>
        <taxon>Metazoa</taxon>
        <taxon>Ecdysozoa</taxon>
        <taxon>Nematoda</taxon>
        <taxon>Chromadorea</taxon>
        <taxon>Plectida</taxon>
        <taxon>Plectina</taxon>
        <taxon>Plectoidea</taxon>
        <taxon>Plectidae</taxon>
        <taxon>Plectus</taxon>
    </lineage>
</organism>
<dbReference type="InterPro" id="IPR019420">
    <property type="entry name" value="7TM_GPCR_serpentine_rcpt_Srbc"/>
</dbReference>
<dbReference type="PROSITE" id="PS50262">
    <property type="entry name" value="G_PROTEIN_RECEP_F1_2"/>
    <property type="match status" value="1"/>
</dbReference>
<accession>A0A914VHH4</accession>
<dbReference type="WBParaSite" id="PSAMB.scaffold199size66745.g3257.t1">
    <property type="protein sequence ID" value="PSAMB.scaffold199size66745.g3257.t1"/>
    <property type="gene ID" value="PSAMB.scaffold199size66745.g3257"/>
</dbReference>
<feature type="transmembrane region" description="Helical" evidence="5">
    <location>
        <begin position="44"/>
        <end position="65"/>
    </location>
</feature>
<sequence length="137" mass="15404">MAIDNYIIHLSYGSQSVVIFIVNGLLLLTILSDPLLRKRNEKHIIAYMAGADVFYGLSTVMMAVHRMIVVSLGEQNVMVTSWDCIKYPSISLTYIGVQLTSVMNVVVSSDRLIAIVWPLAYRNFDKGYTRKVLVGKF</sequence>
<dbReference type="InterPro" id="IPR047130">
    <property type="entry name" value="7TM_GPCR_Srsx_nematod"/>
</dbReference>
<dbReference type="PANTHER" id="PTHR23360">
    <property type="entry name" value="G-PROTEIN COUPLED RECEPTORS FAMILY 1 PROFILE DOMAIN-CONTAINING PROTEIN-RELATED"/>
    <property type="match status" value="1"/>
</dbReference>
<feature type="domain" description="G-protein coupled receptors family 1 profile" evidence="6">
    <location>
        <begin position="22"/>
        <end position="137"/>
    </location>
</feature>
<keyword evidence="2 5" id="KW-0812">Transmembrane</keyword>
<keyword evidence="7" id="KW-1185">Reference proteome</keyword>
<feature type="transmembrane region" description="Helical" evidence="5">
    <location>
        <begin position="12"/>
        <end position="32"/>
    </location>
</feature>
<evidence type="ECO:0000256" key="1">
    <source>
        <dbReference type="ARBA" id="ARBA00004370"/>
    </source>
</evidence>
<dbReference type="InterPro" id="IPR017452">
    <property type="entry name" value="GPCR_Rhodpsn_7TM"/>
</dbReference>
<proteinExistence type="predicted"/>
<evidence type="ECO:0000256" key="4">
    <source>
        <dbReference type="ARBA" id="ARBA00023136"/>
    </source>
</evidence>
<dbReference type="Proteomes" id="UP000887566">
    <property type="component" value="Unplaced"/>
</dbReference>
<dbReference type="Pfam" id="PF10316">
    <property type="entry name" value="7TM_GPCR_Srbc"/>
    <property type="match status" value="1"/>
</dbReference>
<evidence type="ECO:0000256" key="2">
    <source>
        <dbReference type="ARBA" id="ARBA00022692"/>
    </source>
</evidence>